<comment type="caution">
    <text evidence="16">The sequence shown here is derived from an EMBL/GenBank/DDBJ whole genome shotgun (WGS) entry which is preliminary data.</text>
</comment>
<evidence type="ECO:0000256" key="12">
    <source>
        <dbReference type="ARBA" id="ARBA00023012"/>
    </source>
</evidence>
<evidence type="ECO:0000256" key="5">
    <source>
        <dbReference type="ARBA" id="ARBA00022553"/>
    </source>
</evidence>
<reference evidence="16" key="1">
    <citation type="submission" date="2022-05" db="EMBL/GenBank/DDBJ databases">
        <title>Comparative Genomics of Spacecraft Associated Microbes.</title>
        <authorList>
            <person name="Tran M.T."/>
            <person name="Wright A."/>
            <person name="Seuylemezian A."/>
            <person name="Eisen J."/>
            <person name="Coil D."/>
        </authorList>
    </citation>
    <scope>NUCLEOTIDE SEQUENCE</scope>
    <source>
        <strain evidence="16">214.1.1</strain>
    </source>
</reference>
<comment type="catalytic activity">
    <reaction evidence="1">
        <text>ATP + protein L-histidine = ADP + protein N-phospho-L-histidine.</text>
        <dbReference type="EC" id="2.7.13.3"/>
    </reaction>
</comment>
<evidence type="ECO:0000256" key="10">
    <source>
        <dbReference type="ARBA" id="ARBA00022840"/>
    </source>
</evidence>
<evidence type="ECO:0000256" key="13">
    <source>
        <dbReference type="ARBA" id="ARBA00023136"/>
    </source>
</evidence>
<dbReference type="SMART" id="SM00388">
    <property type="entry name" value="HisKA"/>
    <property type="match status" value="1"/>
</dbReference>
<dbReference type="InterPro" id="IPR003661">
    <property type="entry name" value="HisK_dim/P_dom"/>
</dbReference>
<feature type="transmembrane region" description="Helical" evidence="14">
    <location>
        <begin position="97"/>
        <end position="115"/>
    </location>
</feature>
<dbReference type="AlphaFoldDB" id="A0A9X2DSM8"/>
<dbReference type="EC" id="2.7.13.3" evidence="3"/>
<sequence length="415" mass="47153">MTETLLLNLLFLLMPVFMFYVFFENKTTFFNRAILVLLSASSMILCMTFPIHLPIGFIYDLRYIPFIIAGLFGGYRVVLPLYVLLNFYRFIIAGDGTYLSLIFSTFILAVILLSHHKFIKLTPRNRVIYASGLSLFTLILYLTILGLFYYELTQEFLLLCLSFLLTQVGGVMFIMLLIEQLLKNVKIREKLFDTERLNTINQLSASVAHEIRNPLTVAKGFLQLLQQSPSFSGEEKRYLTFSLDEVKRAEKIVSDFLTLSLPQSENMVHSTLKEEAEQVKEHILPYASFHQVEVKLNFTNTLETTYDRNQMEQCLLNLCKNGVEAMTESGGMLTISIFEQKKNIAVQIEDTGVGMSKDQLKRLGKPYYSTKEKGTGLGMLIVYNTMNKLGGTIEVSSQKGKGTTFLLTIPPNPTG</sequence>
<keyword evidence="10 16" id="KW-0067">ATP-binding</keyword>
<feature type="transmembrane region" description="Helical" evidence="14">
    <location>
        <begin position="29"/>
        <end position="51"/>
    </location>
</feature>
<dbReference type="Pfam" id="PF07694">
    <property type="entry name" value="5TM-5TMR_LYT"/>
    <property type="match status" value="1"/>
</dbReference>
<keyword evidence="12" id="KW-0902">Two-component regulatory system</keyword>
<dbReference type="Pfam" id="PF02518">
    <property type="entry name" value="HATPase_c"/>
    <property type="match status" value="1"/>
</dbReference>
<evidence type="ECO:0000256" key="7">
    <source>
        <dbReference type="ARBA" id="ARBA00022692"/>
    </source>
</evidence>
<keyword evidence="7 14" id="KW-0812">Transmembrane</keyword>
<dbReference type="InterPro" id="IPR003594">
    <property type="entry name" value="HATPase_dom"/>
</dbReference>
<dbReference type="Proteomes" id="UP001139179">
    <property type="component" value="Unassembled WGS sequence"/>
</dbReference>
<evidence type="ECO:0000256" key="4">
    <source>
        <dbReference type="ARBA" id="ARBA00022475"/>
    </source>
</evidence>
<dbReference type="InterPro" id="IPR004358">
    <property type="entry name" value="Sig_transdc_His_kin-like_C"/>
</dbReference>
<dbReference type="GO" id="GO:0005524">
    <property type="term" value="F:ATP binding"/>
    <property type="evidence" value="ECO:0007669"/>
    <property type="project" value="UniProtKB-KW"/>
</dbReference>
<keyword evidence="4" id="KW-1003">Cell membrane</keyword>
<dbReference type="Gene3D" id="3.30.565.10">
    <property type="entry name" value="Histidine kinase-like ATPase, C-terminal domain"/>
    <property type="match status" value="1"/>
</dbReference>
<dbReference type="InterPro" id="IPR036097">
    <property type="entry name" value="HisK_dim/P_sf"/>
</dbReference>
<dbReference type="GO" id="GO:0005886">
    <property type="term" value="C:plasma membrane"/>
    <property type="evidence" value="ECO:0007669"/>
    <property type="project" value="UniProtKB-SubCell"/>
</dbReference>
<dbReference type="PANTHER" id="PTHR43065:SF46">
    <property type="entry name" value="C4-DICARBOXYLATE TRANSPORT SENSOR PROTEIN DCTB"/>
    <property type="match status" value="1"/>
</dbReference>
<evidence type="ECO:0000256" key="1">
    <source>
        <dbReference type="ARBA" id="ARBA00000085"/>
    </source>
</evidence>
<evidence type="ECO:0000256" key="8">
    <source>
        <dbReference type="ARBA" id="ARBA00022741"/>
    </source>
</evidence>
<dbReference type="InterPro" id="IPR036890">
    <property type="entry name" value="HATPase_C_sf"/>
</dbReference>
<dbReference type="SMART" id="SM00387">
    <property type="entry name" value="HATPase_c"/>
    <property type="match status" value="1"/>
</dbReference>
<evidence type="ECO:0000256" key="6">
    <source>
        <dbReference type="ARBA" id="ARBA00022679"/>
    </source>
</evidence>
<dbReference type="Pfam" id="PF00512">
    <property type="entry name" value="HisKA"/>
    <property type="match status" value="1"/>
</dbReference>
<feature type="transmembrane region" description="Helical" evidence="14">
    <location>
        <begin position="156"/>
        <end position="178"/>
    </location>
</feature>
<dbReference type="InterPro" id="IPR011620">
    <property type="entry name" value="Sig_transdc_His_kinase_LytS_TM"/>
</dbReference>
<keyword evidence="9" id="KW-0418">Kinase</keyword>
<evidence type="ECO:0000313" key="16">
    <source>
        <dbReference type="EMBL" id="MCM3714717.1"/>
    </source>
</evidence>
<feature type="domain" description="Histidine kinase" evidence="15">
    <location>
        <begin position="206"/>
        <end position="413"/>
    </location>
</feature>
<gene>
    <name evidence="16" type="ORF">M3202_11570</name>
</gene>
<keyword evidence="5" id="KW-0597">Phosphoprotein</keyword>
<keyword evidence="17" id="KW-1185">Reference proteome</keyword>
<comment type="subcellular location">
    <subcellularLocation>
        <location evidence="2">Cell membrane</location>
        <topology evidence="2">Multi-pass membrane protein</topology>
    </subcellularLocation>
</comment>
<keyword evidence="11 14" id="KW-1133">Transmembrane helix</keyword>
<evidence type="ECO:0000256" key="2">
    <source>
        <dbReference type="ARBA" id="ARBA00004651"/>
    </source>
</evidence>
<dbReference type="GO" id="GO:0000155">
    <property type="term" value="F:phosphorelay sensor kinase activity"/>
    <property type="evidence" value="ECO:0007669"/>
    <property type="project" value="InterPro"/>
</dbReference>
<accession>A0A9X2DSM8</accession>
<keyword evidence="13 14" id="KW-0472">Membrane</keyword>
<name>A0A9X2DSM8_9BACI</name>
<proteinExistence type="predicted"/>
<dbReference type="PANTHER" id="PTHR43065">
    <property type="entry name" value="SENSOR HISTIDINE KINASE"/>
    <property type="match status" value="1"/>
</dbReference>
<feature type="transmembrane region" description="Helical" evidence="14">
    <location>
        <begin position="5"/>
        <end position="23"/>
    </location>
</feature>
<dbReference type="SUPFAM" id="SSF47384">
    <property type="entry name" value="Homodimeric domain of signal transducing histidine kinase"/>
    <property type="match status" value="1"/>
</dbReference>
<evidence type="ECO:0000313" key="17">
    <source>
        <dbReference type="Proteomes" id="UP001139179"/>
    </source>
</evidence>
<dbReference type="PRINTS" id="PR00344">
    <property type="entry name" value="BCTRLSENSOR"/>
</dbReference>
<protein>
    <recommendedName>
        <fullName evidence="3">histidine kinase</fullName>
        <ecNumber evidence="3">2.7.13.3</ecNumber>
    </recommendedName>
</protein>
<dbReference type="PROSITE" id="PS50109">
    <property type="entry name" value="HIS_KIN"/>
    <property type="match status" value="1"/>
</dbReference>
<evidence type="ECO:0000259" key="15">
    <source>
        <dbReference type="PROSITE" id="PS50109"/>
    </source>
</evidence>
<dbReference type="SUPFAM" id="SSF55874">
    <property type="entry name" value="ATPase domain of HSP90 chaperone/DNA topoisomerase II/histidine kinase"/>
    <property type="match status" value="1"/>
</dbReference>
<dbReference type="Gene3D" id="1.10.287.130">
    <property type="match status" value="1"/>
</dbReference>
<evidence type="ECO:0000256" key="3">
    <source>
        <dbReference type="ARBA" id="ARBA00012438"/>
    </source>
</evidence>
<evidence type="ECO:0000256" key="14">
    <source>
        <dbReference type="SAM" id="Phobius"/>
    </source>
</evidence>
<dbReference type="InterPro" id="IPR005467">
    <property type="entry name" value="His_kinase_dom"/>
</dbReference>
<evidence type="ECO:0000256" key="11">
    <source>
        <dbReference type="ARBA" id="ARBA00022989"/>
    </source>
</evidence>
<dbReference type="EMBL" id="JAMBOL010000009">
    <property type="protein sequence ID" value="MCM3714717.1"/>
    <property type="molecule type" value="Genomic_DNA"/>
</dbReference>
<dbReference type="CDD" id="cd00082">
    <property type="entry name" value="HisKA"/>
    <property type="match status" value="1"/>
</dbReference>
<evidence type="ECO:0000256" key="9">
    <source>
        <dbReference type="ARBA" id="ARBA00022777"/>
    </source>
</evidence>
<organism evidence="16 17">
    <name type="scientific">Halalkalibacter oceani</name>
    <dbReference type="NCBI Taxonomy" id="1653776"/>
    <lineage>
        <taxon>Bacteria</taxon>
        <taxon>Bacillati</taxon>
        <taxon>Bacillota</taxon>
        <taxon>Bacilli</taxon>
        <taxon>Bacillales</taxon>
        <taxon>Bacillaceae</taxon>
        <taxon>Halalkalibacter</taxon>
    </lineage>
</organism>
<keyword evidence="8" id="KW-0547">Nucleotide-binding</keyword>
<dbReference type="RefSeq" id="WP_251223484.1">
    <property type="nucleotide sequence ID" value="NZ_JAMBOL010000009.1"/>
</dbReference>
<keyword evidence="6" id="KW-0808">Transferase</keyword>
<feature type="transmembrane region" description="Helical" evidence="14">
    <location>
        <begin position="63"/>
        <end position="85"/>
    </location>
</feature>
<feature type="transmembrane region" description="Helical" evidence="14">
    <location>
        <begin position="127"/>
        <end position="150"/>
    </location>
</feature>
<dbReference type="GO" id="GO:0071555">
    <property type="term" value="P:cell wall organization"/>
    <property type="evidence" value="ECO:0007669"/>
    <property type="project" value="InterPro"/>
</dbReference>